<evidence type="ECO:0000259" key="8">
    <source>
        <dbReference type="Pfam" id="PF13087"/>
    </source>
</evidence>
<evidence type="ECO:0000259" key="7">
    <source>
        <dbReference type="Pfam" id="PF13086"/>
    </source>
</evidence>
<dbReference type="InterPro" id="IPR047187">
    <property type="entry name" value="SF1_C_Upf1"/>
</dbReference>
<evidence type="ECO:0000313" key="10">
    <source>
        <dbReference type="EMBL" id="KAL1551879.1"/>
    </source>
</evidence>
<dbReference type="InterPro" id="IPR027417">
    <property type="entry name" value="P-loop_NTPase"/>
</dbReference>
<dbReference type="GO" id="GO:0004386">
    <property type="term" value="F:helicase activity"/>
    <property type="evidence" value="ECO:0007669"/>
    <property type="project" value="UniProtKB-KW"/>
</dbReference>
<feature type="compositionally biased region" description="Polar residues" evidence="6">
    <location>
        <begin position="2312"/>
        <end position="2323"/>
    </location>
</feature>
<organism evidence="10 11">
    <name type="scientific">Salvia divinorum</name>
    <name type="common">Maria pastora</name>
    <name type="synonym">Diviner's sage</name>
    <dbReference type="NCBI Taxonomy" id="28513"/>
    <lineage>
        <taxon>Eukaryota</taxon>
        <taxon>Viridiplantae</taxon>
        <taxon>Streptophyta</taxon>
        <taxon>Embryophyta</taxon>
        <taxon>Tracheophyta</taxon>
        <taxon>Spermatophyta</taxon>
        <taxon>Magnoliopsida</taxon>
        <taxon>eudicotyledons</taxon>
        <taxon>Gunneridae</taxon>
        <taxon>Pentapetalae</taxon>
        <taxon>asterids</taxon>
        <taxon>lamiids</taxon>
        <taxon>Lamiales</taxon>
        <taxon>Lamiaceae</taxon>
        <taxon>Nepetoideae</taxon>
        <taxon>Mentheae</taxon>
        <taxon>Salviinae</taxon>
        <taxon>Salvia</taxon>
        <taxon>Salvia subgen. Calosphace</taxon>
    </lineage>
</organism>
<proteinExistence type="predicted"/>
<evidence type="ECO:0000259" key="9">
    <source>
        <dbReference type="Pfam" id="PF23576"/>
    </source>
</evidence>
<feature type="region of interest" description="Disordered" evidence="6">
    <location>
        <begin position="1105"/>
        <end position="1165"/>
    </location>
</feature>
<sequence length="2374" mass="266404">MSKKADISRKELLQRWSVIEQEDDDAAVHPVKRRRLRQLKEQWFSDAFNFLIHLPKDDHVWCGYWDLMGPLLETFYNFLKDESQDSPLKLLWKRISGEMRGCTLCIHQHHQAQEMYQNEYEQSCIGPLLDALHVLDEERITTHLKDLNDRIARGVYDASCDYGEVVSVMFEVLMFPVMLDDQYLATEFQNFIEAVDNSHDLALDGHQQYPGVYALLFFKSRRVRSIGLRLAGHMGKLRRSTDLDSLQYLLKKCMYILETEGVQTALETARPRVQLDQITVWLGMKALVGFLEPQAFEEGILDRYPIFLSIVLNHISDDSIEFSHAVNCLRLMFEKLGCKLWLRATLSPSVMRNTLLGTFVVLHSLEALQDGEHEKQRRHFLYFLLHQVPVSSNFSILMRKKASQIAFLIILRGYRMDPPCPPSECAHMWGPSLVSSLKDTSLHSPLRQPAIDLIQTIVVSDASALISVILNGQLHPSDKPIGTTNSGDADDDEEILFGLHVKEKDTSCWKEFTLQHKVVSQVDGSWMCVPMLWFDVLVEIDPLALPLSFSKAVIWALSRFSLIETEDSTEMLLSIRNWLVTCASEISYLLGWKVPSGSDDGGDGTESRNSIRTSTMCRPLVRTFKRLTRHYTIRMEQAELRKQWIWEPMMSSSLILLLLDPNDNARQVGRLILEQVTNVRGLTCGLQFLCSTPPPLLAILLGLRHALKLVQLDSVLSNFSTLHHLFFILCKLLKEGNPSAQTQSQNLSDVADTSQFSSHGGFLKQPVFESSHSDGDGYSSIVSSAWWNKFSCLLSQAAWPSILKCLDGGKAFTDHTLSQMTCIRILEVIPVLFERHPKNSGIMLDSFDSIKWLHDLADWGKSSLAVVVRYWKQTLSYMLGQIRMVCSDKSASAISDIEKLISCEKVSIDEVSKHVARLSVSLKEQCSTLNKTVSRLKFAPLKESLLVDEAEDDILDSEPLVNLERGCVIIISDDEKESDVSANVGVSNSWLTKTTYYDDRAGTSTAGEESIADLERGNAIILSDVDKESDASAHVGVSNSWLTKTTYYDDHAGTNTAGDESKTDLKEEDVDCPGGLVGSSEADSRIGSYSTDLVQEMNLDITGSVQTSQSPVPAEPSESKQDKIETREGVPNRFLSRNNSSLMNVPDGTVKSRERDSSTSLVSSSNKTFNDLSIASARKNQENNKAPKASDGIIKEIVCDADDDAWKFSFFKPPKRQQALNMKPIISGPKRQVIQLSVPQKSRPGSMRLGGGVQRFQSPRFDDWYKPILGLDFFVAVGLASGTEKKSQRLGKLKQVPVCFESPDGYFEIFRPLVLEEFKAQLQSSYQEMTSSEELCCGSLSVLSVERIDDFHVVRFVQDEDNSPGSRSLSENDLILLTRQPLQNSTSDIHTVGKVERREKDNKRRSNILAIRLYLQACPRLERARKLLTERSKWYASRIMSITPQLREFQALSSITEIPLLPIILNPVNCRSSQYEAETQSMSKLPQPLQQILKSSYNDSQLQAISLATGLFNLKKDFELTLIQGPPGTGKTRTILAIVSSLLAVSQMNDSKRLRNGGSACSNNSSTSQRISQSSAIARAWQDAALAKQLNEDVKKNNRTIGTGSRGRILICAQSNAAVDELVARIYNEGLYGCDGQRYKPYLVRVGNSKTIHPNSLPFFIDTLVENRLGEEKRNAHDENSGTFADSLTILRTNLEKLVEQIRHYEAKRASWQEENSEVKNFMDGDLEDGKIFSDAELKGKLRQLYEKKKAMYTELASAQVRERKASEEMRALRHKFRNAILKEAEVVVTTLSGCGGDLYGVCSESTSSHKFVNASETTLFDAVVIDEAAQALEPATLIPLQLLKSRGTKCIMVGDPKQLPATVLSNVASKYMFQCSMFERLQRAGHPVIMLTQQYRMHPEICQFPSLHFYEGKLQNGDKMSGRAASFHETRCLGPYVFFDIIDGLELRGKNSASLSLYNESEADAAVEVLRFLRRSYPSEFWGGRIGIITPYKRQLSLLRSRFTSAFGSSITSDMEFNTVDGFQGREVDILLLSTVRASGSCETPRGSSGNIGFVADVRRMNVALTRAKFSLWVFGSARTLRTNQTWEALLEDAKQRNLIVSARKPYSLIPKFSSEMRTSAVNSFTSQFEEDEWLKSASGRVNLQKTVKYSTSERKRKCIDTALESDGQELLRLGKDTAIDVKTRSRDGRGTKVLDPKEMASVKIPNNDYKVFKSATSELQENKEKTDISPMFRDDNKQIKGLRADARKGNNNNSVRTHSTNTGKETSRSKKYMRPVADEVHSKTIKHDKLPDAEVGTSSSERTAKGNGEVQASNHAETLSDTLKKRKQQREAVDALLSSALISSKKSDSVMKPSMKRAPSTSTIKTHKRRHG</sequence>
<feature type="region of interest" description="Disordered" evidence="6">
    <location>
        <begin position="2244"/>
        <end position="2374"/>
    </location>
</feature>
<keyword evidence="1" id="KW-0547">Nucleotide-binding</keyword>
<dbReference type="SUPFAM" id="SSF52540">
    <property type="entry name" value="P-loop containing nucleoside triphosphate hydrolases"/>
    <property type="match status" value="1"/>
</dbReference>
<keyword evidence="11" id="KW-1185">Reference proteome</keyword>
<feature type="compositionally biased region" description="Basic and acidic residues" evidence="6">
    <location>
        <begin position="1117"/>
        <end position="1130"/>
    </location>
</feature>
<keyword evidence="5" id="KW-0175">Coiled coil</keyword>
<keyword evidence="4" id="KW-0067">ATP-binding</keyword>
<feature type="coiled-coil region" evidence="5">
    <location>
        <begin position="1688"/>
        <end position="1715"/>
    </location>
</feature>
<dbReference type="Gene3D" id="3.40.50.300">
    <property type="entry name" value="P-loop containing nucleotide triphosphate hydrolases"/>
    <property type="match status" value="2"/>
</dbReference>
<dbReference type="InterPro" id="IPR045055">
    <property type="entry name" value="DNA2/NAM7-like"/>
</dbReference>
<evidence type="ECO:0000256" key="5">
    <source>
        <dbReference type="SAM" id="Coils"/>
    </source>
</evidence>
<dbReference type="Proteomes" id="UP001567538">
    <property type="component" value="Unassembled WGS sequence"/>
</dbReference>
<dbReference type="PANTHER" id="PTHR10887:SF495">
    <property type="entry name" value="HELICASE SENATAXIN ISOFORM X1-RELATED"/>
    <property type="match status" value="1"/>
</dbReference>
<feature type="compositionally biased region" description="Basic and acidic residues" evidence="6">
    <location>
        <begin position="2278"/>
        <end position="2294"/>
    </location>
</feature>
<gene>
    <name evidence="10" type="ORF">AAHA92_19667</name>
</gene>
<dbReference type="InterPro" id="IPR056474">
    <property type="entry name" value="SEN1_barrel"/>
</dbReference>
<dbReference type="Pfam" id="PF13087">
    <property type="entry name" value="AAA_12"/>
    <property type="match status" value="1"/>
</dbReference>
<accession>A0ABD1H6R5</accession>
<reference evidence="10 11" key="1">
    <citation type="submission" date="2024-06" db="EMBL/GenBank/DDBJ databases">
        <title>A chromosome level genome sequence of Diviner's sage (Salvia divinorum).</title>
        <authorList>
            <person name="Ford S.A."/>
            <person name="Ro D.-K."/>
            <person name="Ness R.W."/>
            <person name="Phillips M.A."/>
        </authorList>
    </citation>
    <scope>NUCLEOTIDE SEQUENCE [LARGE SCALE GENOMIC DNA]</scope>
    <source>
        <strain evidence="10">SAF-2024a</strain>
        <tissue evidence="10">Leaf</tissue>
    </source>
</reference>
<evidence type="ECO:0000313" key="11">
    <source>
        <dbReference type="Proteomes" id="UP001567538"/>
    </source>
</evidence>
<name>A0ABD1H6R5_SALDI</name>
<evidence type="ECO:0000256" key="1">
    <source>
        <dbReference type="ARBA" id="ARBA00022741"/>
    </source>
</evidence>
<feature type="compositionally biased region" description="Polar residues" evidence="6">
    <location>
        <begin position="2251"/>
        <end position="2266"/>
    </location>
</feature>
<dbReference type="PANTHER" id="PTHR10887">
    <property type="entry name" value="DNA2/NAM7 HELICASE FAMILY"/>
    <property type="match status" value="1"/>
</dbReference>
<comment type="caution">
    <text evidence="10">The sequence shown here is derived from an EMBL/GenBank/DDBJ whole genome shotgun (WGS) entry which is preliminary data.</text>
</comment>
<dbReference type="FunFam" id="3.40.50.300:FF:000326">
    <property type="entry name" value="P-loop containing nucleoside triphosphate hydrolase"/>
    <property type="match status" value="1"/>
</dbReference>
<feature type="domain" description="Helicase SEN1 beta-barrel" evidence="9">
    <location>
        <begin position="1336"/>
        <end position="1439"/>
    </location>
</feature>
<evidence type="ECO:0008006" key="12">
    <source>
        <dbReference type="Google" id="ProtNLM"/>
    </source>
</evidence>
<feature type="domain" description="DNA2/NAM7 helicase helicase" evidence="7">
    <location>
        <begin position="1497"/>
        <end position="1867"/>
    </location>
</feature>
<dbReference type="GO" id="GO:0005524">
    <property type="term" value="F:ATP binding"/>
    <property type="evidence" value="ECO:0007669"/>
    <property type="project" value="UniProtKB-KW"/>
</dbReference>
<dbReference type="EMBL" id="JBEAFC010000007">
    <property type="protein sequence ID" value="KAL1551879.1"/>
    <property type="molecule type" value="Genomic_DNA"/>
</dbReference>
<evidence type="ECO:0000256" key="2">
    <source>
        <dbReference type="ARBA" id="ARBA00022801"/>
    </source>
</evidence>
<evidence type="ECO:0000256" key="6">
    <source>
        <dbReference type="SAM" id="MobiDB-lite"/>
    </source>
</evidence>
<evidence type="ECO:0000256" key="3">
    <source>
        <dbReference type="ARBA" id="ARBA00022806"/>
    </source>
</evidence>
<dbReference type="Pfam" id="PF23576">
    <property type="entry name" value="SEN1_barrel"/>
    <property type="match status" value="1"/>
</dbReference>
<dbReference type="GO" id="GO:0005694">
    <property type="term" value="C:chromosome"/>
    <property type="evidence" value="ECO:0007669"/>
    <property type="project" value="UniProtKB-ARBA"/>
</dbReference>
<dbReference type="Pfam" id="PF13086">
    <property type="entry name" value="AAA_11"/>
    <property type="match status" value="1"/>
</dbReference>
<dbReference type="CDD" id="cd18808">
    <property type="entry name" value="SF1_C_Upf1"/>
    <property type="match status" value="1"/>
</dbReference>
<protein>
    <recommendedName>
        <fullName evidence="12">P-loop containing nucleoside triphosphate hydrolases superfamily protein</fullName>
    </recommendedName>
</protein>
<dbReference type="GO" id="GO:0016787">
    <property type="term" value="F:hydrolase activity"/>
    <property type="evidence" value="ECO:0007669"/>
    <property type="project" value="UniProtKB-KW"/>
</dbReference>
<feature type="region of interest" description="Disordered" evidence="6">
    <location>
        <begin position="1048"/>
        <end position="1085"/>
    </location>
</feature>
<keyword evidence="3" id="KW-0347">Helicase</keyword>
<keyword evidence="2" id="KW-0378">Hydrolase</keyword>
<feature type="compositionally biased region" description="Low complexity" evidence="6">
    <location>
        <begin position="2336"/>
        <end position="2346"/>
    </location>
</feature>
<dbReference type="InterPro" id="IPR041677">
    <property type="entry name" value="DNA2/NAM7_AAA_11"/>
</dbReference>
<evidence type="ECO:0000256" key="4">
    <source>
        <dbReference type="ARBA" id="ARBA00022840"/>
    </source>
</evidence>
<dbReference type="CDD" id="cd18042">
    <property type="entry name" value="DEXXQc_SETX"/>
    <property type="match status" value="1"/>
</dbReference>
<dbReference type="InterPro" id="IPR041679">
    <property type="entry name" value="DNA2/NAM7-like_C"/>
</dbReference>
<feature type="domain" description="DNA2/NAM7 helicase-like C-terminal" evidence="8">
    <location>
        <begin position="1875"/>
        <end position="2079"/>
    </location>
</feature>